<proteinExistence type="predicted"/>
<protein>
    <submittedName>
        <fullName evidence="2">Uncharacterized protein</fullName>
    </submittedName>
</protein>
<gene>
    <name evidence="2" type="ORF">ABDB84_06525</name>
</gene>
<dbReference type="Proteomes" id="UP001410394">
    <property type="component" value="Unassembled WGS sequence"/>
</dbReference>
<keyword evidence="3" id="KW-1185">Reference proteome</keyword>
<sequence>MLIFRALGLLLLLSIALCCAAGLLTGRRHYWRWARLLLRVGVAVAVVFAAVFLLERLLAPML</sequence>
<keyword evidence="1" id="KW-0472">Membrane</keyword>
<name>A0ABU9YWN6_9RHOO</name>
<evidence type="ECO:0000313" key="2">
    <source>
        <dbReference type="EMBL" id="MEN3068128.1"/>
    </source>
</evidence>
<keyword evidence="1" id="KW-1133">Transmembrane helix</keyword>
<comment type="caution">
    <text evidence="2">The sequence shown here is derived from an EMBL/GenBank/DDBJ whole genome shotgun (WGS) entry which is preliminary data.</text>
</comment>
<accession>A0ABU9YWN6</accession>
<evidence type="ECO:0000313" key="3">
    <source>
        <dbReference type="Proteomes" id="UP001410394"/>
    </source>
</evidence>
<keyword evidence="1" id="KW-0812">Transmembrane</keyword>
<feature type="transmembrane region" description="Helical" evidence="1">
    <location>
        <begin position="36"/>
        <end position="54"/>
    </location>
</feature>
<reference evidence="2 3" key="1">
    <citation type="journal article" date="2018" name="Int. J. Syst. Evol. Microbiol.">
        <title>Uliginosibacterium sediminicola sp. nov., isolated from freshwater sediment.</title>
        <authorList>
            <person name="Hwang W.M."/>
            <person name="Kim S.M."/>
            <person name="Kang K."/>
            <person name="Ahn T.Y."/>
        </authorList>
    </citation>
    <scope>NUCLEOTIDE SEQUENCE [LARGE SCALE GENOMIC DNA]</scope>
    <source>
        <strain evidence="2 3">M1-21</strain>
    </source>
</reference>
<dbReference type="RefSeq" id="WP_345918890.1">
    <property type="nucleotide sequence ID" value="NZ_JBDIVE010000002.1"/>
</dbReference>
<dbReference type="EMBL" id="JBDIVE010000002">
    <property type="protein sequence ID" value="MEN3068128.1"/>
    <property type="molecule type" value="Genomic_DNA"/>
</dbReference>
<evidence type="ECO:0000256" key="1">
    <source>
        <dbReference type="SAM" id="Phobius"/>
    </source>
</evidence>
<organism evidence="2 3">
    <name type="scientific">Uliginosibacterium sediminicola</name>
    <dbReference type="NCBI Taxonomy" id="2024550"/>
    <lineage>
        <taxon>Bacteria</taxon>
        <taxon>Pseudomonadati</taxon>
        <taxon>Pseudomonadota</taxon>
        <taxon>Betaproteobacteria</taxon>
        <taxon>Rhodocyclales</taxon>
        <taxon>Zoogloeaceae</taxon>
        <taxon>Uliginosibacterium</taxon>
    </lineage>
</organism>